<evidence type="ECO:0000313" key="3">
    <source>
        <dbReference type="Proteomes" id="UP000315010"/>
    </source>
</evidence>
<keyword evidence="1" id="KW-0732">Signal</keyword>
<organism evidence="2 3">
    <name type="scientific">Novipirellula herctigrandis</name>
    <dbReference type="NCBI Taxonomy" id="2527986"/>
    <lineage>
        <taxon>Bacteria</taxon>
        <taxon>Pseudomonadati</taxon>
        <taxon>Planctomycetota</taxon>
        <taxon>Planctomycetia</taxon>
        <taxon>Pirellulales</taxon>
        <taxon>Pirellulaceae</taxon>
        <taxon>Novipirellula</taxon>
    </lineage>
</organism>
<evidence type="ECO:0000313" key="2">
    <source>
        <dbReference type="EMBL" id="TWT79665.1"/>
    </source>
</evidence>
<proteinExistence type="predicted"/>
<dbReference type="AlphaFoldDB" id="A0A5C5YXA9"/>
<reference evidence="2 3" key="1">
    <citation type="submission" date="2019-02" db="EMBL/GenBank/DDBJ databases">
        <title>Deep-cultivation of Planctomycetes and their phenomic and genomic characterization uncovers novel biology.</title>
        <authorList>
            <person name="Wiegand S."/>
            <person name="Jogler M."/>
            <person name="Boedeker C."/>
            <person name="Pinto D."/>
            <person name="Vollmers J."/>
            <person name="Rivas-Marin E."/>
            <person name="Kohn T."/>
            <person name="Peeters S.H."/>
            <person name="Heuer A."/>
            <person name="Rast P."/>
            <person name="Oberbeckmann S."/>
            <person name="Bunk B."/>
            <person name="Jeske O."/>
            <person name="Meyerdierks A."/>
            <person name="Storesund J.E."/>
            <person name="Kallscheuer N."/>
            <person name="Luecker S."/>
            <person name="Lage O.M."/>
            <person name="Pohl T."/>
            <person name="Merkel B.J."/>
            <person name="Hornburger P."/>
            <person name="Mueller R.-W."/>
            <person name="Bruemmer F."/>
            <person name="Labrenz M."/>
            <person name="Spormann A.M."/>
            <person name="Op Den Camp H."/>
            <person name="Overmann J."/>
            <person name="Amann R."/>
            <person name="Jetten M.S.M."/>
            <person name="Mascher T."/>
            <person name="Medema M.H."/>
            <person name="Devos D.P."/>
            <person name="Kaster A.-K."/>
            <person name="Ovreas L."/>
            <person name="Rohde M."/>
            <person name="Galperin M.Y."/>
            <person name="Jogler C."/>
        </authorList>
    </citation>
    <scope>NUCLEOTIDE SEQUENCE [LARGE SCALE GENOMIC DNA]</scope>
    <source>
        <strain evidence="2 3">CA13</strain>
    </source>
</reference>
<dbReference type="OrthoDB" id="291379at2"/>
<keyword evidence="3" id="KW-1185">Reference proteome</keyword>
<evidence type="ECO:0000256" key="1">
    <source>
        <dbReference type="SAM" id="SignalP"/>
    </source>
</evidence>
<protein>
    <submittedName>
        <fullName evidence="2">Uncharacterized protein</fullName>
    </submittedName>
</protein>
<dbReference type="Proteomes" id="UP000315010">
    <property type="component" value="Unassembled WGS sequence"/>
</dbReference>
<sequence length="140" mass="15121" precursor="true">MKSRKMQLIVAAIALCIACVSVAGWTAVKVVVWVRDLPNRIVIDGDAMANVFGAAVVQSYHEGLENGDASTQRQIIRDFTTLVVDDAAAQDWMRTEYSADLHRLSSSPNTDVAALASELLTLLSETPDTDRTQSVNQDGG</sequence>
<gene>
    <name evidence="2" type="ORF">CA13_10710</name>
</gene>
<feature type="chain" id="PRO_5022703112" evidence="1">
    <location>
        <begin position="24"/>
        <end position="140"/>
    </location>
</feature>
<dbReference type="EMBL" id="SJPJ01000001">
    <property type="protein sequence ID" value="TWT79665.1"/>
    <property type="molecule type" value="Genomic_DNA"/>
</dbReference>
<dbReference type="RefSeq" id="WP_146394830.1">
    <property type="nucleotide sequence ID" value="NZ_SJPJ01000001.1"/>
</dbReference>
<feature type="signal peptide" evidence="1">
    <location>
        <begin position="1"/>
        <end position="23"/>
    </location>
</feature>
<name>A0A5C5YXA9_9BACT</name>
<comment type="caution">
    <text evidence="2">The sequence shown here is derived from an EMBL/GenBank/DDBJ whole genome shotgun (WGS) entry which is preliminary data.</text>
</comment>
<accession>A0A5C5YXA9</accession>